<keyword evidence="2" id="KW-1185">Reference proteome</keyword>
<dbReference type="AlphaFoldDB" id="A0A5N0VC15"/>
<accession>A0A5N0VC15</accession>
<dbReference type="Proteomes" id="UP000319769">
    <property type="component" value="Unassembled WGS sequence"/>
</dbReference>
<evidence type="ECO:0000313" key="2">
    <source>
        <dbReference type="Proteomes" id="UP000319769"/>
    </source>
</evidence>
<dbReference type="EMBL" id="VMNW02000009">
    <property type="protein sequence ID" value="KAA9163565.1"/>
    <property type="molecule type" value="Genomic_DNA"/>
</dbReference>
<reference evidence="1" key="1">
    <citation type="submission" date="2019-09" db="EMBL/GenBank/DDBJ databases">
        <authorList>
            <person name="Teo W.F.A."/>
            <person name="Duangmal K."/>
        </authorList>
    </citation>
    <scope>NUCLEOTIDE SEQUENCE [LARGE SCALE GENOMIC DNA]</scope>
    <source>
        <strain evidence="1">K81G1</strain>
    </source>
</reference>
<name>A0A5N0VC15_9PSEU</name>
<dbReference type="OrthoDB" id="9921433at2"/>
<proteinExistence type="predicted"/>
<evidence type="ECO:0000313" key="1">
    <source>
        <dbReference type="EMBL" id="KAA9163565.1"/>
    </source>
</evidence>
<organism evidence="1 2">
    <name type="scientific">Amycolatopsis acidicola</name>
    <dbReference type="NCBI Taxonomy" id="2596893"/>
    <lineage>
        <taxon>Bacteria</taxon>
        <taxon>Bacillati</taxon>
        <taxon>Actinomycetota</taxon>
        <taxon>Actinomycetes</taxon>
        <taxon>Pseudonocardiales</taxon>
        <taxon>Pseudonocardiaceae</taxon>
        <taxon>Amycolatopsis</taxon>
    </lineage>
</organism>
<protein>
    <submittedName>
        <fullName evidence="1">Uncharacterized protein</fullName>
    </submittedName>
</protein>
<gene>
    <name evidence="1" type="ORF">FPZ12_008620</name>
</gene>
<sequence length="83" mass="9008">MARTDDDLSLVFVVDHSAQRIGTLHGAAIEETDEAVSVTFLAELIPDSGPRFVSPSLIAHHMVDLARPLGTRMVTGPARRESR</sequence>
<dbReference type="RefSeq" id="WP_144748362.1">
    <property type="nucleotide sequence ID" value="NZ_VMNW02000009.1"/>
</dbReference>
<comment type="caution">
    <text evidence="1">The sequence shown here is derived from an EMBL/GenBank/DDBJ whole genome shotgun (WGS) entry which is preliminary data.</text>
</comment>